<dbReference type="STRING" id="386301.SAMN05216282_11816"/>
<organism evidence="2 3">
    <name type="scientific">Cryobacterium psychrotolerans</name>
    <dbReference type="NCBI Taxonomy" id="386301"/>
    <lineage>
        <taxon>Bacteria</taxon>
        <taxon>Bacillati</taxon>
        <taxon>Actinomycetota</taxon>
        <taxon>Actinomycetes</taxon>
        <taxon>Micrococcales</taxon>
        <taxon>Microbacteriaceae</taxon>
        <taxon>Cryobacterium</taxon>
    </lineage>
</organism>
<proteinExistence type="predicted"/>
<protein>
    <submittedName>
        <fullName evidence="2">Uncharacterized protein</fullName>
    </submittedName>
</protein>
<dbReference type="EMBL" id="FNFU01000018">
    <property type="protein sequence ID" value="SDK91719.1"/>
    <property type="molecule type" value="Genomic_DNA"/>
</dbReference>
<feature type="region of interest" description="Disordered" evidence="1">
    <location>
        <begin position="1"/>
        <end position="41"/>
    </location>
</feature>
<reference evidence="2 3" key="1">
    <citation type="submission" date="2016-10" db="EMBL/GenBank/DDBJ databases">
        <authorList>
            <person name="de Groot N.N."/>
        </authorList>
    </citation>
    <scope>NUCLEOTIDE SEQUENCE [LARGE SCALE GENOMIC DNA]</scope>
    <source>
        <strain evidence="2 3">CGMCC 1.5382</strain>
    </source>
</reference>
<evidence type="ECO:0000313" key="3">
    <source>
        <dbReference type="Proteomes" id="UP000198701"/>
    </source>
</evidence>
<sequence>MLRGVVRCAPASDRRTDRVQNDRMATNSSLPAPAPPTPVEQGRAALARHAWGEAFEQLTKADAQGQLDGGDLELLATAAWWTGQLPQAIEVRERSYAAAMKANRLEAAVMAAVSLARDNVYRAADSMSAAWARRAERSLENVPENAAHGWLAIVRSFRAAMSAISIPRSRRRPWPRRSGGDWRIGMLR</sequence>
<gene>
    <name evidence="2" type="ORF">SAMN05216282_11816</name>
</gene>
<name>A0A1G9FTI0_9MICO</name>
<keyword evidence="3" id="KW-1185">Reference proteome</keyword>
<dbReference type="AlphaFoldDB" id="A0A1G9FTI0"/>
<accession>A0A1G9FTI0</accession>
<feature type="compositionally biased region" description="Basic and acidic residues" evidence="1">
    <location>
        <begin position="12"/>
        <end position="21"/>
    </location>
</feature>
<evidence type="ECO:0000313" key="2">
    <source>
        <dbReference type="EMBL" id="SDK91719.1"/>
    </source>
</evidence>
<dbReference type="Proteomes" id="UP000198701">
    <property type="component" value="Unassembled WGS sequence"/>
</dbReference>
<evidence type="ECO:0000256" key="1">
    <source>
        <dbReference type="SAM" id="MobiDB-lite"/>
    </source>
</evidence>